<keyword evidence="3" id="KW-0597">Phosphoprotein</keyword>
<dbReference type="SMART" id="SM00065">
    <property type="entry name" value="GAF"/>
    <property type="match status" value="1"/>
</dbReference>
<evidence type="ECO:0000256" key="5">
    <source>
        <dbReference type="ARBA" id="ARBA00022777"/>
    </source>
</evidence>
<dbReference type="RefSeq" id="WP_281752896.1">
    <property type="nucleotide sequence ID" value="NZ_BRVP01000005.1"/>
</dbReference>
<dbReference type="PRINTS" id="PR00344">
    <property type="entry name" value="BCTRLSENSOR"/>
</dbReference>
<dbReference type="Gene3D" id="3.30.450.40">
    <property type="match status" value="1"/>
</dbReference>
<dbReference type="GO" id="GO:0000155">
    <property type="term" value="F:phosphorelay sensor kinase activity"/>
    <property type="evidence" value="ECO:0007669"/>
    <property type="project" value="InterPro"/>
</dbReference>
<evidence type="ECO:0000313" key="8">
    <source>
        <dbReference type="Proteomes" id="UP001143545"/>
    </source>
</evidence>
<dbReference type="InterPro" id="IPR005467">
    <property type="entry name" value="His_kinase_dom"/>
</dbReference>
<dbReference type="AlphaFoldDB" id="A0A9W6EUY6"/>
<dbReference type="EMBL" id="BRVP01000005">
    <property type="protein sequence ID" value="GLB51892.1"/>
    <property type="molecule type" value="Genomic_DNA"/>
</dbReference>
<dbReference type="InterPro" id="IPR036890">
    <property type="entry name" value="HATPase_C_sf"/>
</dbReference>
<feature type="domain" description="Histidine kinase" evidence="6">
    <location>
        <begin position="187"/>
        <end position="403"/>
    </location>
</feature>
<dbReference type="PROSITE" id="PS50109">
    <property type="entry name" value="HIS_KIN"/>
    <property type="match status" value="1"/>
</dbReference>
<dbReference type="PANTHER" id="PTHR43102:SF2">
    <property type="entry name" value="GAF DOMAIN-CONTAINING PROTEIN"/>
    <property type="match status" value="1"/>
</dbReference>
<keyword evidence="8" id="KW-1185">Reference proteome</keyword>
<dbReference type="CDD" id="cd00075">
    <property type="entry name" value="HATPase"/>
    <property type="match status" value="1"/>
</dbReference>
<organism evidence="7 8">
    <name type="scientific">Neptunitalea chrysea</name>
    <dbReference type="NCBI Taxonomy" id="1647581"/>
    <lineage>
        <taxon>Bacteria</taxon>
        <taxon>Pseudomonadati</taxon>
        <taxon>Bacteroidota</taxon>
        <taxon>Flavobacteriia</taxon>
        <taxon>Flavobacteriales</taxon>
        <taxon>Flavobacteriaceae</taxon>
        <taxon>Neptunitalea</taxon>
    </lineage>
</organism>
<reference evidence="7" key="1">
    <citation type="submission" date="2022-07" db="EMBL/GenBank/DDBJ databases">
        <title>Taxonomy of Novel Oxalotrophic and Methylotrophic Bacteria.</title>
        <authorList>
            <person name="Sahin N."/>
            <person name="Tani A."/>
        </authorList>
    </citation>
    <scope>NUCLEOTIDE SEQUENCE</scope>
    <source>
        <strain evidence="7">AM327</strain>
    </source>
</reference>
<dbReference type="CDD" id="cd00082">
    <property type="entry name" value="HisKA"/>
    <property type="match status" value="1"/>
</dbReference>
<keyword evidence="4" id="KW-0808">Transferase</keyword>
<gene>
    <name evidence="7" type="ORF">NBRC110019_09310</name>
</gene>
<proteinExistence type="predicted"/>
<comment type="caution">
    <text evidence="7">The sequence shown here is derived from an EMBL/GenBank/DDBJ whole genome shotgun (WGS) entry which is preliminary data.</text>
</comment>
<name>A0A9W6EUY6_9FLAO</name>
<dbReference type="InterPro" id="IPR004358">
    <property type="entry name" value="Sig_transdc_His_kin-like_C"/>
</dbReference>
<dbReference type="SMART" id="SM00387">
    <property type="entry name" value="HATPase_c"/>
    <property type="match status" value="1"/>
</dbReference>
<dbReference type="SUPFAM" id="SSF55874">
    <property type="entry name" value="ATPase domain of HSP90 chaperone/DNA topoisomerase II/histidine kinase"/>
    <property type="match status" value="1"/>
</dbReference>
<dbReference type="FunFam" id="3.30.565.10:FF:000006">
    <property type="entry name" value="Sensor histidine kinase WalK"/>
    <property type="match status" value="1"/>
</dbReference>
<accession>A0A9W6EUY6</accession>
<keyword evidence="5 7" id="KW-0418">Kinase</keyword>
<comment type="catalytic activity">
    <reaction evidence="1">
        <text>ATP + protein L-histidine = ADP + protein N-phospho-L-histidine.</text>
        <dbReference type="EC" id="2.7.13.3"/>
    </reaction>
</comment>
<dbReference type="Gene3D" id="3.30.565.10">
    <property type="entry name" value="Histidine kinase-like ATPase, C-terminal domain"/>
    <property type="match status" value="1"/>
</dbReference>
<dbReference type="SMART" id="SM00388">
    <property type="entry name" value="HisKA"/>
    <property type="match status" value="1"/>
</dbReference>
<evidence type="ECO:0000256" key="2">
    <source>
        <dbReference type="ARBA" id="ARBA00012438"/>
    </source>
</evidence>
<evidence type="ECO:0000256" key="4">
    <source>
        <dbReference type="ARBA" id="ARBA00022679"/>
    </source>
</evidence>
<evidence type="ECO:0000256" key="1">
    <source>
        <dbReference type="ARBA" id="ARBA00000085"/>
    </source>
</evidence>
<dbReference type="Proteomes" id="UP001143545">
    <property type="component" value="Unassembled WGS sequence"/>
</dbReference>
<dbReference type="InterPro" id="IPR036097">
    <property type="entry name" value="HisK_dim/P_sf"/>
</dbReference>
<dbReference type="SUPFAM" id="SSF47384">
    <property type="entry name" value="Homodimeric domain of signal transducing histidine kinase"/>
    <property type="match status" value="1"/>
</dbReference>
<evidence type="ECO:0000259" key="6">
    <source>
        <dbReference type="PROSITE" id="PS50109"/>
    </source>
</evidence>
<dbReference type="Pfam" id="PF01590">
    <property type="entry name" value="GAF"/>
    <property type="match status" value="1"/>
</dbReference>
<dbReference type="EC" id="2.7.13.3" evidence="2"/>
<sequence length="408" mass="46425">MKTTLKKNEARRLKDIKRLQILDTLPEQDFDEITKLASHICETPVALISIIDKDRQWFKSKVGLDISETPREVAFCNYAIAKPEEILEVENALNDDRFSSNPLVHGENPVIAYTGIPLVSEKGFAIGTLCTIDHKPKLLTKEQKESLKILASQVVRIFELRKANIELSHTTKELKKRYEELELFAGVVSHDMKSPLANISLTIDTLKKKLDLYELEDEIVNTYLGYLKGSSMSMSNYIQGILDYYKSDHTANDDVKKIELRPLLKKLMDILDVDHAYKIKLPPKETVLYANENALHQILLNIITNSIKYCDKETPKITVSFAEDKEHYILSVEDNGPGIKKEDQSKIFELFNNLDTTDRFGKRGTGIGLATVKKLVYSLDGTIRVESKLGKGTNFIFEIPKPYEMTVI</sequence>
<evidence type="ECO:0000256" key="3">
    <source>
        <dbReference type="ARBA" id="ARBA00022553"/>
    </source>
</evidence>
<evidence type="ECO:0000313" key="7">
    <source>
        <dbReference type="EMBL" id="GLB51892.1"/>
    </source>
</evidence>
<dbReference type="Pfam" id="PF02518">
    <property type="entry name" value="HATPase_c"/>
    <property type="match status" value="1"/>
</dbReference>
<dbReference type="InterPro" id="IPR003018">
    <property type="entry name" value="GAF"/>
</dbReference>
<dbReference type="InterPro" id="IPR003594">
    <property type="entry name" value="HATPase_dom"/>
</dbReference>
<dbReference type="InterPro" id="IPR003661">
    <property type="entry name" value="HisK_dim/P_dom"/>
</dbReference>
<protein>
    <recommendedName>
        <fullName evidence="2">histidine kinase</fullName>
        <ecNumber evidence="2">2.7.13.3</ecNumber>
    </recommendedName>
</protein>
<dbReference type="PANTHER" id="PTHR43102">
    <property type="entry name" value="SLR1143 PROTEIN"/>
    <property type="match status" value="1"/>
</dbReference>
<dbReference type="Pfam" id="PF00512">
    <property type="entry name" value="HisKA"/>
    <property type="match status" value="1"/>
</dbReference>
<dbReference type="Gene3D" id="1.10.287.130">
    <property type="match status" value="1"/>
</dbReference>
<dbReference type="SUPFAM" id="SSF55781">
    <property type="entry name" value="GAF domain-like"/>
    <property type="match status" value="1"/>
</dbReference>
<dbReference type="InterPro" id="IPR029016">
    <property type="entry name" value="GAF-like_dom_sf"/>
</dbReference>